<keyword evidence="1" id="KW-0472">Membrane</keyword>
<evidence type="ECO:0000313" key="2">
    <source>
        <dbReference type="EMBL" id="KAG6669415.1"/>
    </source>
</evidence>
<reference evidence="2" key="1">
    <citation type="submission" date="2020-12" db="EMBL/GenBank/DDBJ databases">
        <title>WGS assembly of Carya illinoinensis cv. Pawnee.</title>
        <authorList>
            <person name="Platts A."/>
            <person name="Shu S."/>
            <person name="Wright S."/>
            <person name="Barry K."/>
            <person name="Edger P."/>
            <person name="Pires J.C."/>
            <person name="Schmutz J."/>
        </authorList>
    </citation>
    <scope>NUCLEOTIDE SEQUENCE</scope>
    <source>
        <tissue evidence="2">Leaf</tissue>
    </source>
</reference>
<dbReference type="EMBL" id="CM031809">
    <property type="protein sequence ID" value="KAG6669415.1"/>
    <property type="molecule type" value="Genomic_DNA"/>
</dbReference>
<proteinExistence type="predicted"/>
<gene>
    <name evidence="2" type="ORF">CIPAW_01G243200</name>
</gene>
<sequence length="67" mass="7701">MVIHGFVEEFEGRVPEASHGERERDFEVKNSEGHCCQKFDCSLFSPLSLSLSLSLFFVFVASFWLLK</sequence>
<dbReference type="Proteomes" id="UP000811609">
    <property type="component" value="Chromosome 1"/>
</dbReference>
<protein>
    <submittedName>
        <fullName evidence="2">Uncharacterized protein</fullName>
    </submittedName>
</protein>
<feature type="transmembrane region" description="Helical" evidence="1">
    <location>
        <begin position="47"/>
        <end position="66"/>
    </location>
</feature>
<keyword evidence="1" id="KW-0812">Transmembrane</keyword>
<evidence type="ECO:0000256" key="1">
    <source>
        <dbReference type="SAM" id="Phobius"/>
    </source>
</evidence>
<dbReference type="AlphaFoldDB" id="A0A8T1RS45"/>
<organism evidence="2 3">
    <name type="scientific">Carya illinoinensis</name>
    <name type="common">Pecan</name>
    <dbReference type="NCBI Taxonomy" id="32201"/>
    <lineage>
        <taxon>Eukaryota</taxon>
        <taxon>Viridiplantae</taxon>
        <taxon>Streptophyta</taxon>
        <taxon>Embryophyta</taxon>
        <taxon>Tracheophyta</taxon>
        <taxon>Spermatophyta</taxon>
        <taxon>Magnoliopsida</taxon>
        <taxon>eudicotyledons</taxon>
        <taxon>Gunneridae</taxon>
        <taxon>Pentapetalae</taxon>
        <taxon>rosids</taxon>
        <taxon>fabids</taxon>
        <taxon>Fagales</taxon>
        <taxon>Juglandaceae</taxon>
        <taxon>Carya</taxon>
    </lineage>
</organism>
<keyword evidence="3" id="KW-1185">Reference proteome</keyword>
<keyword evidence="1" id="KW-1133">Transmembrane helix</keyword>
<evidence type="ECO:0000313" key="3">
    <source>
        <dbReference type="Proteomes" id="UP000811609"/>
    </source>
</evidence>
<accession>A0A8T1RS45</accession>
<name>A0A8T1RS45_CARIL</name>
<comment type="caution">
    <text evidence="2">The sequence shown here is derived from an EMBL/GenBank/DDBJ whole genome shotgun (WGS) entry which is preliminary data.</text>
</comment>